<proteinExistence type="predicted"/>
<evidence type="ECO:0000313" key="1">
    <source>
        <dbReference type="EMBL" id="KAG8659689.1"/>
    </source>
</evidence>
<reference evidence="2" key="1">
    <citation type="journal article" date="2016" name="Nat. Biotechnol.">
        <title>Sequencing wild and cultivated cassava and related species reveals extensive interspecific hybridization and genetic diversity.</title>
        <authorList>
            <person name="Bredeson J.V."/>
            <person name="Lyons J.B."/>
            <person name="Prochnik S.E."/>
            <person name="Wu G.A."/>
            <person name="Ha C.M."/>
            <person name="Edsinger-Gonzales E."/>
            <person name="Grimwood J."/>
            <person name="Schmutz J."/>
            <person name="Rabbi I.Y."/>
            <person name="Egesi C."/>
            <person name="Nauluvula P."/>
            <person name="Lebot V."/>
            <person name="Ndunguru J."/>
            <person name="Mkamilo G."/>
            <person name="Bart R.S."/>
            <person name="Setter T.L."/>
            <person name="Gleadow R.M."/>
            <person name="Kulakow P."/>
            <person name="Ferguson M.E."/>
            <person name="Rounsley S."/>
            <person name="Rokhsar D.S."/>
        </authorList>
    </citation>
    <scope>NUCLEOTIDE SEQUENCE [LARGE SCALE GENOMIC DNA]</scope>
    <source>
        <strain evidence="2">cv. AM560-2</strain>
    </source>
</reference>
<keyword evidence="2" id="KW-1185">Reference proteome</keyword>
<accession>A0ACB7I3P3</accession>
<comment type="caution">
    <text evidence="1">The sequence shown here is derived from an EMBL/GenBank/DDBJ whole genome shotgun (WGS) entry which is preliminary data.</text>
</comment>
<sequence>MATLAPPSNETQLVQSIYAAVLKGGWKNLLTPRTGSGLTTTTVHQVLLQLSLYNHNPSLSWAFFKWMESSIPNYKHSLQSSWTMIHILTKHQHFKTAQCLVEKIAYKDFLSTPSVLNVSSHVCSWLVIVYANSKMTQEALQVLEHMRVHGFRPHLHACTVLLNSLVKDRLTDMVWKVYKKLVRIGVAANIHVYNVLIHACCKSGDVEKAEKLLSEMESKCVLPDLFTYNTLISLYCKKGMHYEALCVQDRMDRGRISPDIVTYNSLIYGFCREGRMREALRLFREIKNATPNHVTYTTLIDGYCRVNGLDEALRLREVMEAQGLYPTVVTYNSILRKLCEEGRIRDANKLLNEMNERDIEPDNVTCNTLINAYCKIGDLQSALKVKSKMVDAGLKLDTFTYKALIHGFCKIQEMDSAKELLFSMLEAGFSPSYHTYSWLVDGYCDQHKEETVIRLPDEFVRRGLFADISLYRALIRRFCKREKVDCAQRIFKLMQEKGILGDSVTHTSPAYAYWKLGKANAASDILDEMYRRRLMITVKIYKCFNASYAGDSSILSLFWDHMVGRRLMSKKMADNSQKMRYHTGEAKGQAQTSNAIDRASSAAQSAQESVRENIEMRHSWRLLIFRNCPSLSFRNHAHSSHPHFQVHSSSPSLRSFYSLHAPSRQVHFADPKNPINSKIPIARNFSSEPLVDSKKDADHCFLISDIFTKFTDANDIAKELELNSVVIDHELVLKVLKSLESSPDAARRFFDWVLERDSKKLSSKAYNLMLGILGVNGSVEEFWASVETMKKKGYGVSKGTRDKVVEKFEKEGLKSDLDKLKSVFATISVDNSVEKIGLSVSRIVRNQVWGEGVELQIKDLNVTFSSNLVKVVLENLAMEPIKALVFFRWVEENRLFKHDERSYNAMARVLGREDCVDRFWKVVDEMRSNGHEMEEETNVKVLGRFVKRKMIKEAVDLYEFAMAGANKPSVQCCTFLLKKIVVSKELDMNLFSRVVRIFIGNDYFLTDSMLHAVLKSLTSVGRFGECNKVLKEMKEAGYVASDNLQSKIAFRLSSASDENKVSEFVDHMEASGSYLDYKAWVSLIEGHCASGDLESASDCFQNMILKEGVSNAGYSFESLVNAYCCKNRAVDASKLLHGYVRHNQLEPWHTTYKVLISKLLVQDGFTDALNLLDLMRNQGFPPFVDPFIKQVSKSGTGDDAVAFMKAMTSKRFPSTSVVLRLFKAFFKAGRHAEAQVFLSKCPRYIRNHADVLNIFCSTKSCENTDSAAVAV</sequence>
<gene>
    <name evidence="1" type="ORF">MANES_02G063016v8</name>
</gene>
<name>A0ACB7I3P3_MANES</name>
<dbReference type="EMBL" id="CM004388">
    <property type="protein sequence ID" value="KAG8659689.1"/>
    <property type="molecule type" value="Genomic_DNA"/>
</dbReference>
<protein>
    <submittedName>
        <fullName evidence="1">Uncharacterized protein</fullName>
    </submittedName>
</protein>
<organism evidence="1 2">
    <name type="scientific">Manihot esculenta</name>
    <name type="common">Cassava</name>
    <name type="synonym">Jatropha manihot</name>
    <dbReference type="NCBI Taxonomy" id="3983"/>
    <lineage>
        <taxon>Eukaryota</taxon>
        <taxon>Viridiplantae</taxon>
        <taxon>Streptophyta</taxon>
        <taxon>Embryophyta</taxon>
        <taxon>Tracheophyta</taxon>
        <taxon>Spermatophyta</taxon>
        <taxon>Magnoliopsida</taxon>
        <taxon>eudicotyledons</taxon>
        <taxon>Gunneridae</taxon>
        <taxon>Pentapetalae</taxon>
        <taxon>rosids</taxon>
        <taxon>fabids</taxon>
        <taxon>Malpighiales</taxon>
        <taxon>Euphorbiaceae</taxon>
        <taxon>Crotonoideae</taxon>
        <taxon>Manihoteae</taxon>
        <taxon>Manihot</taxon>
    </lineage>
</organism>
<evidence type="ECO:0000313" key="2">
    <source>
        <dbReference type="Proteomes" id="UP000091857"/>
    </source>
</evidence>
<dbReference type="Proteomes" id="UP000091857">
    <property type="component" value="Chromosome 2"/>
</dbReference>